<keyword evidence="3 6" id="KW-0812">Transmembrane</keyword>
<reference evidence="8 9" key="1">
    <citation type="submission" date="2010-03" db="EMBL/GenBank/DDBJ databases">
        <title>Complete sequence of Sideroxydans lithotrophicus ES-1.</title>
        <authorList>
            <consortium name="US DOE Joint Genome Institute"/>
            <person name="Lucas S."/>
            <person name="Copeland A."/>
            <person name="Lapidus A."/>
            <person name="Cheng J.-F."/>
            <person name="Bruce D."/>
            <person name="Goodwin L."/>
            <person name="Pitluck S."/>
            <person name="Munk A.C."/>
            <person name="Detter J.C."/>
            <person name="Han C."/>
            <person name="Tapia R."/>
            <person name="Larimer F."/>
            <person name="Land M."/>
            <person name="Hauser L."/>
            <person name="Kyrpides N."/>
            <person name="Ivanova N."/>
            <person name="Emerson D."/>
            <person name="Woyke T."/>
        </authorList>
    </citation>
    <scope>NUCLEOTIDE SEQUENCE [LARGE SCALE GENOMIC DNA]</scope>
    <source>
        <strain evidence="8 9">ES-1</strain>
    </source>
</reference>
<feature type="transmembrane region" description="Helical" evidence="6">
    <location>
        <begin position="285"/>
        <end position="311"/>
    </location>
</feature>
<dbReference type="EMBL" id="CP001965">
    <property type="protein sequence ID" value="ADE11489.1"/>
    <property type="molecule type" value="Genomic_DNA"/>
</dbReference>
<feature type="domain" description="Major facilitator superfamily (MFS) profile" evidence="7">
    <location>
        <begin position="16"/>
        <end position="400"/>
    </location>
</feature>
<dbReference type="Pfam" id="PF07690">
    <property type="entry name" value="MFS_1"/>
    <property type="match status" value="1"/>
</dbReference>
<keyword evidence="4 6" id="KW-1133">Transmembrane helix</keyword>
<evidence type="ECO:0000256" key="3">
    <source>
        <dbReference type="ARBA" id="ARBA00022692"/>
    </source>
</evidence>
<feature type="transmembrane region" description="Helical" evidence="6">
    <location>
        <begin position="81"/>
        <end position="101"/>
    </location>
</feature>
<feature type="transmembrane region" description="Helical" evidence="6">
    <location>
        <begin position="221"/>
        <end position="244"/>
    </location>
</feature>
<dbReference type="InterPro" id="IPR050189">
    <property type="entry name" value="MFS_Efflux_Transporters"/>
</dbReference>
<protein>
    <submittedName>
        <fullName evidence="8">Major facilitator superfamily MFS_1</fullName>
    </submittedName>
</protein>
<evidence type="ECO:0000256" key="4">
    <source>
        <dbReference type="ARBA" id="ARBA00022989"/>
    </source>
</evidence>
<dbReference type="AlphaFoldDB" id="D5CRA3"/>
<feature type="transmembrane region" description="Helical" evidence="6">
    <location>
        <begin position="54"/>
        <end position="74"/>
    </location>
</feature>
<evidence type="ECO:0000256" key="5">
    <source>
        <dbReference type="ARBA" id="ARBA00023136"/>
    </source>
</evidence>
<feature type="transmembrane region" description="Helical" evidence="6">
    <location>
        <begin position="375"/>
        <end position="397"/>
    </location>
</feature>
<dbReference type="STRING" id="580332.Slit_1252"/>
<dbReference type="Proteomes" id="UP000001625">
    <property type="component" value="Chromosome"/>
</dbReference>
<proteinExistence type="predicted"/>
<feature type="transmembrane region" description="Helical" evidence="6">
    <location>
        <begin position="256"/>
        <end position="273"/>
    </location>
</feature>
<evidence type="ECO:0000313" key="9">
    <source>
        <dbReference type="Proteomes" id="UP000001625"/>
    </source>
</evidence>
<dbReference type="InterPro" id="IPR011701">
    <property type="entry name" value="MFS"/>
</dbReference>
<keyword evidence="5 6" id="KW-0472">Membrane</keyword>
<dbReference type="Gene3D" id="1.20.1250.20">
    <property type="entry name" value="MFS general substrate transporter like domains"/>
    <property type="match status" value="1"/>
</dbReference>
<dbReference type="CDD" id="cd17324">
    <property type="entry name" value="MFS_NepI_like"/>
    <property type="match status" value="1"/>
</dbReference>
<name>D5CRA3_SIDLE</name>
<evidence type="ECO:0000256" key="2">
    <source>
        <dbReference type="ARBA" id="ARBA00022475"/>
    </source>
</evidence>
<feature type="transmembrane region" description="Helical" evidence="6">
    <location>
        <begin position="107"/>
        <end position="128"/>
    </location>
</feature>
<feature type="transmembrane region" description="Helical" evidence="6">
    <location>
        <begin position="349"/>
        <end position="369"/>
    </location>
</feature>
<dbReference type="HOGENOM" id="CLU_001265_61_5_4"/>
<feature type="transmembrane region" description="Helical" evidence="6">
    <location>
        <begin position="168"/>
        <end position="190"/>
    </location>
</feature>
<organism evidence="8 9">
    <name type="scientific">Sideroxydans lithotrophicus (strain ES-1)</name>
    <dbReference type="NCBI Taxonomy" id="580332"/>
    <lineage>
        <taxon>Bacteria</taxon>
        <taxon>Pseudomonadati</taxon>
        <taxon>Pseudomonadota</taxon>
        <taxon>Betaproteobacteria</taxon>
        <taxon>Nitrosomonadales</taxon>
        <taxon>Gallionellaceae</taxon>
        <taxon>Sideroxydans</taxon>
    </lineage>
</organism>
<evidence type="ECO:0000256" key="6">
    <source>
        <dbReference type="SAM" id="Phobius"/>
    </source>
</evidence>
<feature type="transmembrane region" description="Helical" evidence="6">
    <location>
        <begin position="140"/>
        <end position="162"/>
    </location>
</feature>
<evidence type="ECO:0000256" key="1">
    <source>
        <dbReference type="ARBA" id="ARBA00004651"/>
    </source>
</evidence>
<evidence type="ECO:0000259" key="7">
    <source>
        <dbReference type="PROSITE" id="PS50850"/>
    </source>
</evidence>
<dbReference type="RefSeq" id="WP_013029387.1">
    <property type="nucleotide sequence ID" value="NC_013959.1"/>
</dbReference>
<dbReference type="InterPro" id="IPR036259">
    <property type="entry name" value="MFS_trans_sf"/>
</dbReference>
<sequence length="414" mass="45013">MHAMHTPLTAQREKFFLLTLAGIQFSHVLDFMIMMPLGPILMREFGIGTHEFGLLVASYSFSAAISGLLGATFIDRFERKRLLLGIFALFGLATLACAVAPSFISLLVARGLAGMFGGVMGALVQTMIGDTIPFARRARASSIVSTAFSLSTVAGVPLSLWLANHLQWRAPFVFIALLVTLFIIVGARFLPELRHHISNEKQAHPFAAMFAVVRDVNHLRALLYSALLIFSGFTVIPYITVYAVNNVGISQQDIPFVYLCGGAATFFTARLIGRWADLRGKVKVYRMIAVAAMFPLLVVTNLGAAPLWLWLLATTPFFVLVSGRFIPAMAIVTSAAQPKLRGTFMSLNATMQSLAMGLATTLGGFIIAQDNTGKIIHYQLVGFVAVAANLIAIWFVARIVMHDQHANLPDVAPK</sequence>
<feature type="transmembrane region" description="Helical" evidence="6">
    <location>
        <begin position="15"/>
        <end position="34"/>
    </location>
</feature>
<accession>D5CRA3</accession>
<keyword evidence="9" id="KW-1185">Reference proteome</keyword>
<gene>
    <name evidence="8" type="ordered locus">Slit_1252</name>
</gene>
<dbReference type="SUPFAM" id="SSF103473">
    <property type="entry name" value="MFS general substrate transporter"/>
    <property type="match status" value="1"/>
</dbReference>
<evidence type="ECO:0000313" key="8">
    <source>
        <dbReference type="EMBL" id="ADE11489.1"/>
    </source>
</evidence>
<dbReference type="KEGG" id="slt:Slit_1252"/>
<dbReference type="PROSITE" id="PS50850">
    <property type="entry name" value="MFS"/>
    <property type="match status" value="1"/>
</dbReference>
<dbReference type="PANTHER" id="PTHR43124">
    <property type="entry name" value="PURINE EFFLUX PUMP PBUE"/>
    <property type="match status" value="1"/>
</dbReference>
<dbReference type="PANTHER" id="PTHR43124:SF3">
    <property type="entry name" value="CHLORAMPHENICOL EFFLUX PUMP RV0191"/>
    <property type="match status" value="1"/>
</dbReference>
<dbReference type="eggNOG" id="COG2814">
    <property type="taxonomic scope" value="Bacteria"/>
</dbReference>
<dbReference type="GO" id="GO:0005886">
    <property type="term" value="C:plasma membrane"/>
    <property type="evidence" value="ECO:0007669"/>
    <property type="project" value="UniProtKB-SubCell"/>
</dbReference>
<dbReference type="InterPro" id="IPR020846">
    <property type="entry name" value="MFS_dom"/>
</dbReference>
<keyword evidence="2" id="KW-1003">Cell membrane</keyword>
<dbReference type="GO" id="GO:0022857">
    <property type="term" value="F:transmembrane transporter activity"/>
    <property type="evidence" value="ECO:0007669"/>
    <property type="project" value="InterPro"/>
</dbReference>
<comment type="subcellular location">
    <subcellularLocation>
        <location evidence="1">Cell membrane</location>
        <topology evidence="1">Multi-pass membrane protein</topology>
    </subcellularLocation>
</comment>